<feature type="domain" description="Heterokaryon incompatibility" evidence="1">
    <location>
        <begin position="114"/>
        <end position="263"/>
    </location>
</feature>
<reference evidence="3" key="1">
    <citation type="submission" date="2019-06" db="EMBL/GenBank/DDBJ databases">
        <authorList>
            <person name="Broberg M."/>
        </authorList>
    </citation>
    <scope>NUCLEOTIDE SEQUENCE [LARGE SCALE GENOMIC DNA]</scope>
</reference>
<reference evidence="2 3" key="2">
    <citation type="submission" date="2021-10" db="EMBL/GenBank/DDBJ databases">
        <authorList>
            <person name="Piombo E."/>
        </authorList>
    </citation>
    <scope>NUCLEOTIDE SEQUENCE [LARGE SCALE GENOMIC DNA]</scope>
</reference>
<evidence type="ECO:0000313" key="3">
    <source>
        <dbReference type="Proteomes" id="UP000754883"/>
    </source>
</evidence>
<accession>A0A9N9UEL5</accession>
<dbReference type="OrthoDB" id="265717at2759"/>
<dbReference type="EMBL" id="CABFNO020001379">
    <property type="protein sequence ID" value="CAG9984174.1"/>
    <property type="molecule type" value="Genomic_DNA"/>
</dbReference>
<comment type="caution">
    <text evidence="2">The sequence shown here is derived from an EMBL/GenBank/DDBJ whole genome shotgun (WGS) entry which is preliminary data.</text>
</comment>
<dbReference type="Pfam" id="PF06985">
    <property type="entry name" value="HET"/>
    <property type="match status" value="1"/>
</dbReference>
<dbReference type="InterPro" id="IPR052895">
    <property type="entry name" value="HetReg/Transcr_Mod"/>
</dbReference>
<dbReference type="InterPro" id="IPR010730">
    <property type="entry name" value="HET"/>
</dbReference>
<gene>
    <name evidence="2" type="ORF">CBYS24578_00008658</name>
</gene>
<dbReference type="PANTHER" id="PTHR24148:SF73">
    <property type="entry name" value="HET DOMAIN PROTEIN (AFU_ORTHOLOGUE AFUA_8G01020)"/>
    <property type="match status" value="1"/>
</dbReference>
<name>A0A9N9UEL5_9HYPO</name>
<dbReference type="Proteomes" id="UP000754883">
    <property type="component" value="Unassembled WGS sequence"/>
</dbReference>
<evidence type="ECO:0000259" key="1">
    <source>
        <dbReference type="Pfam" id="PF06985"/>
    </source>
</evidence>
<keyword evidence="3" id="KW-1185">Reference proteome</keyword>
<dbReference type="AlphaFoldDB" id="A0A9N9UEL5"/>
<sequence length="718" mass="82385">MGTASITASENSRRDGLYTSLRDDRDEVRVLTLESIHDDGLVHCRLETVSLLDYSPDYSSFLTSFTGKADLTRRILRSWTELCFPQAAQSPSTSKNRWKQRPNAASCRFNWGDFAALSYVWGTSNKERHIVVNGVTLRVTRNLDEALRRLARNDEFRGEYKIWIDAVCINQEDEQERAIQVRKMRRIYSSAWKVISWLGENDAGGWIPKAFAFSNMLASLQDDSQDLRMLCNHNSGILTDAGFHAMHEMTRHLYWHRLWIIQEVVMGASYTILRCGDHHLDWDTLCRAIAVLYHGDNWSLKDEMLRRAYRRGIGTHKVWSTSSLHLIHLDLRHLSNYEDEGTSSGRLGLRRLLEVANSAKCLEPRDKVFALAGMMETEIANEVTKAYSLDIPQLFAAVTVAFIKHYNDLEPLRQGNPWGPQTAPTWAADWSWKGRLRWSRPETPYVGPLWDVSDPGPRPEEIYNAHGGLPARYVIPDDGFSLQCDGFIFDEIVGLGAREYGIFEWVKGTETQCPSWKSCYGDDRDTARALSRLLLGGSTVGRHDQAKGCYEAVLSLPSTFEAGHPQFRAKKWSWLENREGYYYKWSEWRKTHNHMMLGKRRLESFFTDKIPNKAEESAYTAAFVGIDRTVKERRFMLTGSGRFGWAPDNSFDRDEDRNQVKLGDLIAIVFGCSTPLVIRRFDKQYWVIGEAYVEGIMNGEAITFLDDGLFKKESFVFC</sequence>
<dbReference type="PANTHER" id="PTHR24148">
    <property type="entry name" value="ANKYRIN REPEAT DOMAIN-CONTAINING PROTEIN 39 HOMOLOG-RELATED"/>
    <property type="match status" value="1"/>
</dbReference>
<proteinExistence type="predicted"/>
<organism evidence="2 3">
    <name type="scientific">Clonostachys byssicola</name>
    <dbReference type="NCBI Taxonomy" id="160290"/>
    <lineage>
        <taxon>Eukaryota</taxon>
        <taxon>Fungi</taxon>
        <taxon>Dikarya</taxon>
        <taxon>Ascomycota</taxon>
        <taxon>Pezizomycotina</taxon>
        <taxon>Sordariomycetes</taxon>
        <taxon>Hypocreomycetidae</taxon>
        <taxon>Hypocreales</taxon>
        <taxon>Bionectriaceae</taxon>
        <taxon>Clonostachys</taxon>
    </lineage>
</organism>
<evidence type="ECO:0000313" key="2">
    <source>
        <dbReference type="EMBL" id="CAG9984174.1"/>
    </source>
</evidence>
<protein>
    <recommendedName>
        <fullName evidence="1">Heterokaryon incompatibility domain-containing protein</fullName>
    </recommendedName>
</protein>